<protein>
    <submittedName>
        <fullName evidence="2">34611_t:CDS:1</fullName>
    </submittedName>
</protein>
<evidence type="ECO:0000313" key="2">
    <source>
        <dbReference type="EMBL" id="CAG8837050.1"/>
    </source>
</evidence>
<dbReference type="Proteomes" id="UP000789901">
    <property type="component" value="Unassembled WGS sequence"/>
</dbReference>
<reference evidence="2 3" key="1">
    <citation type="submission" date="2021-06" db="EMBL/GenBank/DDBJ databases">
        <authorList>
            <person name="Kallberg Y."/>
            <person name="Tangrot J."/>
            <person name="Rosling A."/>
        </authorList>
    </citation>
    <scope>NUCLEOTIDE SEQUENCE [LARGE SCALE GENOMIC DNA]</scope>
    <source>
        <strain evidence="2 3">120-4 pot B 10/14</strain>
    </source>
</reference>
<evidence type="ECO:0000313" key="3">
    <source>
        <dbReference type="Proteomes" id="UP000789901"/>
    </source>
</evidence>
<keyword evidence="3" id="KW-1185">Reference proteome</keyword>
<feature type="region of interest" description="Disordered" evidence="1">
    <location>
        <begin position="41"/>
        <end position="78"/>
    </location>
</feature>
<evidence type="ECO:0000256" key="1">
    <source>
        <dbReference type="SAM" id="MobiDB-lite"/>
    </source>
</evidence>
<accession>A0ABN7WQC1</accession>
<feature type="non-terminal residue" evidence="2">
    <location>
        <position position="78"/>
    </location>
</feature>
<gene>
    <name evidence="2" type="ORF">GMARGA_LOCUS33330</name>
</gene>
<dbReference type="EMBL" id="CAJVQB010054954">
    <property type="protein sequence ID" value="CAG8837050.1"/>
    <property type="molecule type" value="Genomic_DNA"/>
</dbReference>
<name>A0ABN7WQC1_GIGMA</name>
<organism evidence="2 3">
    <name type="scientific">Gigaspora margarita</name>
    <dbReference type="NCBI Taxonomy" id="4874"/>
    <lineage>
        <taxon>Eukaryota</taxon>
        <taxon>Fungi</taxon>
        <taxon>Fungi incertae sedis</taxon>
        <taxon>Mucoromycota</taxon>
        <taxon>Glomeromycotina</taxon>
        <taxon>Glomeromycetes</taxon>
        <taxon>Diversisporales</taxon>
        <taxon>Gigasporaceae</taxon>
        <taxon>Gigaspora</taxon>
    </lineage>
</organism>
<proteinExistence type="predicted"/>
<feature type="compositionally biased region" description="Basic and acidic residues" evidence="1">
    <location>
        <begin position="68"/>
        <end position="78"/>
    </location>
</feature>
<comment type="caution">
    <text evidence="2">The sequence shown here is derived from an EMBL/GenBank/DDBJ whole genome shotgun (WGS) entry which is preliminary data.</text>
</comment>
<feature type="compositionally biased region" description="Polar residues" evidence="1">
    <location>
        <begin position="54"/>
        <end position="64"/>
    </location>
</feature>
<sequence length="78" mass="8859">MKTYVDKSIWSFTISIIQSIKQYIDSQLDSNLNKQRHSIATHEDISAPKDYVVLSQQPQQSMDANPSADKEKETAQST</sequence>